<evidence type="ECO:0000256" key="1">
    <source>
        <dbReference type="SAM" id="MobiDB-lite"/>
    </source>
</evidence>
<reference evidence="3" key="1">
    <citation type="submission" date="2019-06" db="EMBL/GenBank/DDBJ databases">
        <authorList>
            <person name="Broberg M."/>
        </authorList>
    </citation>
    <scope>NUCLEOTIDE SEQUENCE [LARGE SCALE GENOMIC DNA]</scope>
</reference>
<evidence type="ECO:0000313" key="2">
    <source>
        <dbReference type="EMBL" id="CAH0046532.1"/>
    </source>
</evidence>
<dbReference type="EMBL" id="CABFOC020000015">
    <property type="protein sequence ID" value="CAH0046532.1"/>
    <property type="molecule type" value="Genomic_DNA"/>
</dbReference>
<evidence type="ECO:0000313" key="3">
    <source>
        <dbReference type="Proteomes" id="UP000775872"/>
    </source>
</evidence>
<dbReference type="AlphaFoldDB" id="A0A9N9YZY8"/>
<dbReference type="OrthoDB" id="3050608at2759"/>
<gene>
    <name evidence="2" type="ORF">CSOL1703_00012765</name>
</gene>
<feature type="compositionally biased region" description="Low complexity" evidence="1">
    <location>
        <begin position="18"/>
        <end position="27"/>
    </location>
</feature>
<feature type="compositionally biased region" description="Basic and acidic residues" evidence="1">
    <location>
        <begin position="47"/>
        <end position="56"/>
    </location>
</feature>
<name>A0A9N9YZY8_9HYPO</name>
<sequence>MDFVKKAASSMGNKDTNAQAQAQGGQQDDYVDKAFGQANKSQGWGLSREKQEKITDGGRQAYEKLTGNKVDSKISN</sequence>
<organism evidence="2 3">
    <name type="scientific">Clonostachys solani</name>
    <dbReference type="NCBI Taxonomy" id="160281"/>
    <lineage>
        <taxon>Eukaryota</taxon>
        <taxon>Fungi</taxon>
        <taxon>Dikarya</taxon>
        <taxon>Ascomycota</taxon>
        <taxon>Pezizomycotina</taxon>
        <taxon>Sordariomycetes</taxon>
        <taxon>Hypocreomycetidae</taxon>
        <taxon>Hypocreales</taxon>
        <taxon>Bionectriaceae</taxon>
        <taxon>Clonostachys</taxon>
    </lineage>
</organism>
<keyword evidence="3" id="KW-1185">Reference proteome</keyword>
<reference evidence="2 3" key="2">
    <citation type="submission" date="2021-10" db="EMBL/GenBank/DDBJ databases">
        <authorList>
            <person name="Piombo E."/>
        </authorList>
    </citation>
    <scope>NUCLEOTIDE SEQUENCE [LARGE SCALE GENOMIC DNA]</scope>
</reference>
<accession>A0A9N9YZY8</accession>
<protein>
    <submittedName>
        <fullName evidence="2">Uncharacterized protein</fullName>
    </submittedName>
</protein>
<feature type="region of interest" description="Disordered" evidence="1">
    <location>
        <begin position="1"/>
        <end position="60"/>
    </location>
</feature>
<dbReference type="Proteomes" id="UP000775872">
    <property type="component" value="Unassembled WGS sequence"/>
</dbReference>
<comment type="caution">
    <text evidence="2">The sequence shown here is derived from an EMBL/GenBank/DDBJ whole genome shotgun (WGS) entry which is preliminary data.</text>
</comment>
<proteinExistence type="predicted"/>